<feature type="non-terminal residue" evidence="1">
    <location>
        <position position="95"/>
    </location>
</feature>
<reference evidence="1" key="1">
    <citation type="journal article" date="2019" name="Environ. Microbiol.">
        <title>Fungal ecological strategies reflected in gene transcription - a case study of two litter decomposers.</title>
        <authorList>
            <person name="Barbi F."/>
            <person name="Kohler A."/>
            <person name="Barry K."/>
            <person name="Baskaran P."/>
            <person name="Daum C."/>
            <person name="Fauchery L."/>
            <person name="Ihrmark K."/>
            <person name="Kuo A."/>
            <person name="LaButti K."/>
            <person name="Lipzen A."/>
            <person name="Morin E."/>
            <person name="Grigoriev I.V."/>
            <person name="Henrissat B."/>
            <person name="Lindahl B."/>
            <person name="Martin F."/>
        </authorList>
    </citation>
    <scope>NUCLEOTIDE SEQUENCE</scope>
    <source>
        <strain evidence="1">JB14</strain>
    </source>
</reference>
<evidence type="ECO:0000313" key="1">
    <source>
        <dbReference type="EMBL" id="KAE9394085.1"/>
    </source>
</evidence>
<sequence>MAYKTKNIDSEKRRRARIAASILGQRHWTSASVTFSNPATFVVQQAENQTQAVPASMIQNMLTRIQNLEQMLSNLLQPRLPPDIEMVDVEDEMDI</sequence>
<dbReference type="AlphaFoldDB" id="A0A6A4HA84"/>
<organism evidence="1 2">
    <name type="scientific">Gymnopus androsaceus JB14</name>
    <dbReference type="NCBI Taxonomy" id="1447944"/>
    <lineage>
        <taxon>Eukaryota</taxon>
        <taxon>Fungi</taxon>
        <taxon>Dikarya</taxon>
        <taxon>Basidiomycota</taxon>
        <taxon>Agaricomycotina</taxon>
        <taxon>Agaricomycetes</taxon>
        <taxon>Agaricomycetidae</taxon>
        <taxon>Agaricales</taxon>
        <taxon>Marasmiineae</taxon>
        <taxon>Omphalotaceae</taxon>
        <taxon>Gymnopus</taxon>
    </lineage>
</organism>
<keyword evidence="2" id="KW-1185">Reference proteome</keyword>
<dbReference type="EMBL" id="ML769557">
    <property type="protein sequence ID" value="KAE9394085.1"/>
    <property type="molecule type" value="Genomic_DNA"/>
</dbReference>
<evidence type="ECO:0000313" key="2">
    <source>
        <dbReference type="Proteomes" id="UP000799118"/>
    </source>
</evidence>
<dbReference type="Proteomes" id="UP000799118">
    <property type="component" value="Unassembled WGS sequence"/>
</dbReference>
<protein>
    <submittedName>
        <fullName evidence="1">Uncharacterized protein</fullName>
    </submittedName>
</protein>
<name>A0A6A4HA84_9AGAR</name>
<proteinExistence type="predicted"/>
<accession>A0A6A4HA84</accession>
<gene>
    <name evidence="1" type="ORF">BT96DRAFT_923694</name>
</gene>